<protein>
    <submittedName>
        <fullName evidence="1">Uncharacterized protein</fullName>
    </submittedName>
</protein>
<dbReference type="EMBL" id="CABWMV010000028">
    <property type="protein sequence ID" value="VXD08318.1"/>
    <property type="molecule type" value="Genomic_DNA"/>
</dbReference>
<organism evidence="1 2">
    <name type="scientific">Sphingobacterium multivorum</name>
    <dbReference type="NCBI Taxonomy" id="28454"/>
    <lineage>
        <taxon>Bacteria</taxon>
        <taxon>Pseudomonadati</taxon>
        <taxon>Bacteroidota</taxon>
        <taxon>Sphingobacteriia</taxon>
        <taxon>Sphingobacteriales</taxon>
        <taxon>Sphingobacteriaceae</taxon>
        <taxon>Sphingobacterium</taxon>
    </lineage>
</organism>
<reference evidence="1 2" key="1">
    <citation type="submission" date="2019-10" db="EMBL/GenBank/DDBJ databases">
        <authorList>
            <person name="Karimi E."/>
        </authorList>
    </citation>
    <scope>NUCLEOTIDE SEQUENCE [LARGE SCALE GENOMIC DNA]</scope>
    <source>
        <strain evidence="1">Sphingobacterium sp. 8BC</strain>
    </source>
</reference>
<evidence type="ECO:0000313" key="1">
    <source>
        <dbReference type="EMBL" id="VXD08318.1"/>
    </source>
</evidence>
<dbReference type="Proteomes" id="UP000432350">
    <property type="component" value="Unassembled WGS sequence"/>
</dbReference>
<dbReference type="AlphaFoldDB" id="A0A654DS21"/>
<name>A0A654DS21_SPHMU</name>
<evidence type="ECO:0000313" key="2">
    <source>
        <dbReference type="Proteomes" id="UP000432350"/>
    </source>
</evidence>
<proteinExistence type="predicted"/>
<accession>A0A654DS21</accession>
<gene>
    <name evidence="1" type="ORF">SPHINGO8BC_90445</name>
</gene>
<sequence>MNAIERMHTLGNIFKPGVVKGIDLKK</sequence>